<dbReference type="CDD" id="cd09618">
    <property type="entry name" value="CBM9_like_2"/>
    <property type="match status" value="1"/>
</dbReference>
<dbReference type="RefSeq" id="WP_263336249.1">
    <property type="nucleotide sequence ID" value="NZ_JAGSYH010000003.1"/>
</dbReference>
<keyword evidence="4" id="KW-1185">Reference proteome</keyword>
<dbReference type="Gene3D" id="2.60.40.1190">
    <property type="match status" value="1"/>
</dbReference>
<evidence type="ECO:0000313" key="3">
    <source>
        <dbReference type="EMBL" id="MFC5862629.1"/>
    </source>
</evidence>
<evidence type="ECO:0000313" key="4">
    <source>
        <dbReference type="Proteomes" id="UP001596091"/>
    </source>
</evidence>
<evidence type="ECO:0000259" key="2">
    <source>
        <dbReference type="Pfam" id="PF19313"/>
    </source>
</evidence>
<accession>A0ABW1EF65</accession>
<protein>
    <submittedName>
        <fullName evidence="3">Carbohydrate binding family 9 domain-containing protein</fullName>
    </submittedName>
</protein>
<dbReference type="Pfam" id="PF19313">
    <property type="entry name" value="DUF5916"/>
    <property type="match status" value="1"/>
</dbReference>
<dbReference type="InterPro" id="IPR045670">
    <property type="entry name" value="DUF5916"/>
</dbReference>
<name>A0ABW1EF65_9BACT</name>
<reference evidence="4" key="1">
    <citation type="journal article" date="2019" name="Int. J. Syst. Evol. Microbiol.">
        <title>The Global Catalogue of Microorganisms (GCM) 10K type strain sequencing project: providing services to taxonomists for standard genome sequencing and annotation.</title>
        <authorList>
            <consortium name="The Broad Institute Genomics Platform"/>
            <consortium name="The Broad Institute Genome Sequencing Center for Infectious Disease"/>
            <person name="Wu L."/>
            <person name="Ma J."/>
        </authorList>
    </citation>
    <scope>NUCLEOTIDE SEQUENCE [LARGE SCALE GENOMIC DNA]</scope>
    <source>
        <strain evidence="4">JCM 4087</strain>
    </source>
</reference>
<dbReference type="Proteomes" id="UP001596091">
    <property type="component" value="Unassembled WGS sequence"/>
</dbReference>
<feature type="signal peptide" evidence="1">
    <location>
        <begin position="1"/>
        <end position="34"/>
    </location>
</feature>
<comment type="caution">
    <text evidence="3">The sequence shown here is derived from an EMBL/GenBank/DDBJ whole genome shotgun (WGS) entry which is preliminary data.</text>
</comment>
<proteinExistence type="predicted"/>
<feature type="domain" description="DUF5916" evidence="2">
    <location>
        <begin position="263"/>
        <end position="344"/>
    </location>
</feature>
<gene>
    <name evidence="3" type="ORF">ACFPT7_10035</name>
</gene>
<organism evidence="3 4">
    <name type="scientific">Acidicapsa dinghuensis</name>
    <dbReference type="NCBI Taxonomy" id="2218256"/>
    <lineage>
        <taxon>Bacteria</taxon>
        <taxon>Pseudomonadati</taxon>
        <taxon>Acidobacteriota</taxon>
        <taxon>Terriglobia</taxon>
        <taxon>Terriglobales</taxon>
        <taxon>Acidobacteriaceae</taxon>
        <taxon>Acidicapsa</taxon>
    </lineage>
</organism>
<dbReference type="EMBL" id="JBHSPH010000002">
    <property type="protein sequence ID" value="MFC5862629.1"/>
    <property type="molecule type" value="Genomic_DNA"/>
</dbReference>
<feature type="chain" id="PRO_5046085901" evidence="1">
    <location>
        <begin position="35"/>
        <end position="764"/>
    </location>
</feature>
<keyword evidence="1" id="KW-0732">Signal</keyword>
<sequence>MFRIPPRPKNVRVTRAADSLCIGFWLLLCSIATASCFAQSQGHVLPASPSDSRPRVHVRAAQGPIDIDGKLNEPDWQSADPVELVQQSPHPLQPTPYKTTVRVLIYRDALIFGFECHDPNPKDIDVHTLAQDADQSGDDTVSILLDTFHDRRTGYYFQINAAGGRLDGLIAGPGNFSTDWDGIWNAHTARTADGWTAEIWIPAQTLNFVGGNALWGLQFDRSIVRDQTELRWASPTLDANLWDMRRAGEMEFDTPLKQGHGIEFAPYTRGIMTRNNVPEYRNWTGTGGGELTWRITPQLAAIATVNTDFAETEVDSRQINITPWPLYFPEKRAFFLEGANQYDFGLGLSSSFVPFFSRNVGLLDGYDIPINGGFKLNGHVGPWSLAMLDAQTRTAWVPDAVVSYLGLPSAEVNGTNLFASRIAYDVDRHLRVGTIVTHGDPEALLSNTLAGADAVWNTSSFLSRHSLQFGGWGATTQGDVPDGSREAWGAQALYPNDLVNCGAGTSRYGDGFDPLLSFLPRPQTQQTSAYCWYRPRPNSEGPFGYIRQANYSLSYSRITDTQGNLQSQLFTLHPLYLTNNSGDTFLLTAYFDHEVLTTPFAISSNVTYPAGSFEFQRYGTELTTSPHRTWQFSNSSYIGGYYNGHLFHQTNSFGWTPWNGKVALSATADGDYAHTPQGNFVEKLWQFKATLAWSPDLSLSTFVQYDNVSFDLSSNTRFRWTFKPGDDFYVIWDRTWVRNTTHPGVNLEPDAESITAKIRWTFRL</sequence>
<evidence type="ECO:0000256" key="1">
    <source>
        <dbReference type="SAM" id="SignalP"/>
    </source>
</evidence>
<dbReference type="SUPFAM" id="SSF49344">
    <property type="entry name" value="CBD9-like"/>
    <property type="match status" value="1"/>
</dbReference>